<name>B6W708_9FIRM</name>
<proteinExistence type="predicted"/>
<dbReference type="AlphaFoldDB" id="B6W708"/>
<dbReference type="EMBL" id="ABXA01000009">
    <property type="protein sequence ID" value="EEB36803.1"/>
    <property type="molecule type" value="Genomic_DNA"/>
</dbReference>
<reference evidence="1 2" key="2">
    <citation type="submission" date="2008-10" db="EMBL/GenBank/DDBJ databases">
        <title>Draft genome sequence of Anaerococcus hydrogenalis (DSM 7454).</title>
        <authorList>
            <person name="Sudarsanam P."/>
            <person name="Ley R."/>
            <person name="Guruge J."/>
            <person name="Turnbaugh P.J."/>
            <person name="Mahowald M."/>
            <person name="Liep D."/>
            <person name="Gordon J."/>
        </authorList>
    </citation>
    <scope>NUCLEOTIDE SEQUENCE [LARGE SCALE GENOMIC DNA]</scope>
    <source>
        <strain evidence="1 2">DSM 7454</strain>
    </source>
</reference>
<comment type="caution">
    <text evidence="1">The sequence shown here is derived from an EMBL/GenBank/DDBJ whole genome shotgun (WGS) entry which is preliminary data.</text>
</comment>
<sequence length="48" mass="5702">MLDEPLGSLDAFTRMNMQDEILNFNRQEIKNLNDNGNSRRRRSCLYVI</sequence>
<protein>
    <submittedName>
        <fullName evidence="1">Uncharacterized protein</fullName>
    </submittedName>
</protein>
<accession>B6W708</accession>
<dbReference type="Proteomes" id="UP000005451">
    <property type="component" value="Unassembled WGS sequence"/>
</dbReference>
<dbReference type="STRING" id="561177.ANHYDRO_00354"/>
<organism evidence="1 2">
    <name type="scientific">Anaerococcus hydrogenalis DSM 7454</name>
    <dbReference type="NCBI Taxonomy" id="561177"/>
    <lineage>
        <taxon>Bacteria</taxon>
        <taxon>Bacillati</taxon>
        <taxon>Bacillota</taxon>
        <taxon>Tissierellia</taxon>
        <taxon>Tissierellales</taxon>
        <taxon>Peptoniphilaceae</taxon>
        <taxon>Anaerococcus</taxon>
    </lineage>
</organism>
<gene>
    <name evidence="1" type="ORF">ANHYDRO_00354</name>
</gene>
<evidence type="ECO:0000313" key="1">
    <source>
        <dbReference type="EMBL" id="EEB36803.1"/>
    </source>
</evidence>
<evidence type="ECO:0000313" key="2">
    <source>
        <dbReference type="Proteomes" id="UP000005451"/>
    </source>
</evidence>
<reference evidence="1 2" key="1">
    <citation type="submission" date="2008-09" db="EMBL/GenBank/DDBJ databases">
        <authorList>
            <person name="Fulton L."/>
            <person name="Clifton S."/>
            <person name="Fulton B."/>
            <person name="Xu J."/>
            <person name="Minx P."/>
            <person name="Pepin K.H."/>
            <person name="Johnson M."/>
            <person name="Thiruvilangam P."/>
            <person name="Bhonagiri V."/>
            <person name="Nash W.E."/>
            <person name="Mardis E.R."/>
            <person name="Wilson R.K."/>
        </authorList>
    </citation>
    <scope>NUCLEOTIDE SEQUENCE [LARGE SCALE GENOMIC DNA]</scope>
    <source>
        <strain evidence="1 2">DSM 7454</strain>
    </source>
</reference>